<reference evidence="10" key="1">
    <citation type="submission" date="2023-10" db="EMBL/GenBank/DDBJ databases">
        <authorList>
            <person name="Chen Y."/>
            <person name="Shah S."/>
            <person name="Dougan E. K."/>
            <person name="Thang M."/>
            <person name="Chan C."/>
        </authorList>
    </citation>
    <scope>NUCLEOTIDE SEQUENCE [LARGE SCALE GENOMIC DNA]</scope>
</reference>
<keyword evidence="5" id="KW-0602">Photosynthesis</keyword>
<organism evidence="10 11">
    <name type="scientific">Prorocentrum cordatum</name>
    <dbReference type="NCBI Taxonomy" id="2364126"/>
    <lineage>
        <taxon>Eukaryota</taxon>
        <taxon>Sar</taxon>
        <taxon>Alveolata</taxon>
        <taxon>Dinophyceae</taxon>
        <taxon>Prorocentrales</taxon>
        <taxon>Prorocentraceae</taxon>
        <taxon>Prorocentrum</taxon>
    </lineage>
</organism>
<evidence type="ECO:0000256" key="1">
    <source>
        <dbReference type="ARBA" id="ARBA00002862"/>
    </source>
</evidence>
<feature type="transmembrane region" description="Helical" evidence="9">
    <location>
        <begin position="157"/>
        <end position="179"/>
    </location>
</feature>
<comment type="similarity">
    <text evidence="3">Belongs to the Ycf4 family.</text>
</comment>
<sequence length="278" mass="30961">MAGPRRRTREPGAGRLQARRGAALALLGASACAAGCGAGFVSAPGRGARARPTKVQMAADQVVRKIRRNDRNIALYPKDQMFKIAEDGSTLREEYGGGRSILSTFWAIVQPAASFGFLIVGLSVYFGDNIVEWTPLTASALGFLRKSDDMLWVPQGIFMTFYGFFGLFLFGPIQWYILFNNPGRGVAEFSKRTKRFTKIVDGQVLEDIPFDDIKSVKFEWSDLFILGKREVYLVLKDGKSVSFQDLEAENFNKFVLEKRASVLSEFIDKDLEIDDDPA</sequence>
<keyword evidence="7 9" id="KW-1133">Transmembrane helix</keyword>
<evidence type="ECO:0000256" key="4">
    <source>
        <dbReference type="ARBA" id="ARBA00015395"/>
    </source>
</evidence>
<evidence type="ECO:0000256" key="8">
    <source>
        <dbReference type="ARBA" id="ARBA00023136"/>
    </source>
</evidence>
<comment type="caution">
    <text evidence="10">The sequence shown here is derived from an EMBL/GenBank/DDBJ whole genome shotgun (WGS) entry which is preliminary data.</text>
</comment>
<feature type="transmembrane region" description="Helical" evidence="9">
    <location>
        <begin position="101"/>
        <end position="126"/>
    </location>
</feature>
<keyword evidence="6 9" id="KW-0812">Transmembrane</keyword>
<evidence type="ECO:0000256" key="2">
    <source>
        <dbReference type="ARBA" id="ARBA00004141"/>
    </source>
</evidence>
<proteinExistence type="inferred from homology"/>
<evidence type="ECO:0000256" key="5">
    <source>
        <dbReference type="ARBA" id="ARBA00022531"/>
    </source>
</evidence>
<dbReference type="InterPro" id="IPR003359">
    <property type="entry name" value="PSI_Ycf4_assembly"/>
</dbReference>
<evidence type="ECO:0000313" key="11">
    <source>
        <dbReference type="Proteomes" id="UP001189429"/>
    </source>
</evidence>
<name>A0ABN9UUH3_9DINO</name>
<comment type="subcellular location">
    <subcellularLocation>
        <location evidence="2">Membrane</location>
        <topology evidence="2">Multi-pass membrane protein</topology>
    </subcellularLocation>
</comment>
<evidence type="ECO:0000256" key="3">
    <source>
        <dbReference type="ARBA" id="ARBA00008198"/>
    </source>
</evidence>
<keyword evidence="11" id="KW-1185">Reference proteome</keyword>
<keyword evidence="8 9" id="KW-0472">Membrane</keyword>
<evidence type="ECO:0000313" key="10">
    <source>
        <dbReference type="EMBL" id="CAK0863512.1"/>
    </source>
</evidence>
<protein>
    <recommendedName>
        <fullName evidence="4">Photosystem I assembly protein Ycf4</fullName>
    </recommendedName>
</protein>
<evidence type="ECO:0000256" key="9">
    <source>
        <dbReference type="SAM" id="Phobius"/>
    </source>
</evidence>
<accession>A0ABN9UUH3</accession>
<dbReference type="PROSITE" id="PS51257">
    <property type="entry name" value="PROKAR_LIPOPROTEIN"/>
    <property type="match status" value="1"/>
</dbReference>
<dbReference type="EMBL" id="CAUYUJ010016270">
    <property type="protein sequence ID" value="CAK0863512.1"/>
    <property type="molecule type" value="Genomic_DNA"/>
</dbReference>
<gene>
    <name evidence="10" type="ORF">PCOR1329_LOCUS51633</name>
</gene>
<dbReference type="Pfam" id="PF02392">
    <property type="entry name" value="Ycf4"/>
    <property type="match status" value="1"/>
</dbReference>
<evidence type="ECO:0000256" key="6">
    <source>
        <dbReference type="ARBA" id="ARBA00022692"/>
    </source>
</evidence>
<evidence type="ECO:0000256" key="7">
    <source>
        <dbReference type="ARBA" id="ARBA00022989"/>
    </source>
</evidence>
<comment type="function">
    <text evidence="1">Seems to be required for the assembly of the photosystem I complex.</text>
</comment>
<dbReference type="Proteomes" id="UP001189429">
    <property type="component" value="Unassembled WGS sequence"/>
</dbReference>